<evidence type="ECO:0000256" key="9">
    <source>
        <dbReference type="RuleBase" id="RU363043"/>
    </source>
</evidence>
<keyword evidence="8 9" id="KW-0472">Membrane</keyword>
<protein>
    <recommendedName>
        <fullName evidence="3 9">Phosphate transport system permease protein PstA</fullName>
    </recommendedName>
</protein>
<evidence type="ECO:0000256" key="4">
    <source>
        <dbReference type="ARBA" id="ARBA00022448"/>
    </source>
</evidence>
<evidence type="ECO:0000256" key="2">
    <source>
        <dbReference type="ARBA" id="ARBA00007069"/>
    </source>
</evidence>
<dbReference type="Pfam" id="PF00528">
    <property type="entry name" value="BPD_transp_1"/>
    <property type="match status" value="1"/>
</dbReference>
<evidence type="ECO:0000313" key="11">
    <source>
        <dbReference type="EMBL" id="PQO34961.1"/>
    </source>
</evidence>
<comment type="caution">
    <text evidence="9">Lacks conserved residue(s) required for the propagation of feature annotation.</text>
</comment>
<dbReference type="PROSITE" id="PS50928">
    <property type="entry name" value="ABC_TM1"/>
    <property type="match status" value="1"/>
</dbReference>
<evidence type="ECO:0000256" key="3">
    <source>
        <dbReference type="ARBA" id="ARBA00016864"/>
    </source>
</evidence>
<dbReference type="SUPFAM" id="SSF161098">
    <property type="entry name" value="MetI-like"/>
    <property type="match status" value="1"/>
</dbReference>
<dbReference type="InterPro" id="IPR035906">
    <property type="entry name" value="MetI-like_sf"/>
</dbReference>
<dbReference type="GO" id="GO:0005315">
    <property type="term" value="F:phosphate transmembrane transporter activity"/>
    <property type="evidence" value="ECO:0007669"/>
    <property type="project" value="InterPro"/>
</dbReference>
<dbReference type="EMBL" id="PUHY01000010">
    <property type="protein sequence ID" value="PQO34961.1"/>
    <property type="molecule type" value="Genomic_DNA"/>
</dbReference>
<evidence type="ECO:0000313" key="12">
    <source>
        <dbReference type="Proteomes" id="UP000238322"/>
    </source>
</evidence>
<proteinExistence type="inferred from homology"/>
<comment type="caution">
    <text evidence="11">The sequence shown here is derived from an EMBL/GenBank/DDBJ whole genome shotgun (WGS) entry which is preliminary data.</text>
</comment>
<evidence type="ECO:0000256" key="6">
    <source>
        <dbReference type="ARBA" id="ARBA00022692"/>
    </source>
</evidence>
<comment type="similarity">
    <text evidence="2 9">Belongs to the binding-protein-dependent transport system permease family. CysTW subfamily.</text>
</comment>
<dbReference type="Gene3D" id="1.10.3720.10">
    <property type="entry name" value="MetI-like"/>
    <property type="match status" value="1"/>
</dbReference>
<keyword evidence="7 9" id="KW-1133">Transmembrane helix</keyword>
<keyword evidence="6 9" id="KW-0812">Transmembrane</keyword>
<evidence type="ECO:0000256" key="8">
    <source>
        <dbReference type="ARBA" id="ARBA00023136"/>
    </source>
</evidence>
<organism evidence="11 12">
    <name type="scientific">Blastopirellula marina</name>
    <dbReference type="NCBI Taxonomy" id="124"/>
    <lineage>
        <taxon>Bacteria</taxon>
        <taxon>Pseudomonadati</taxon>
        <taxon>Planctomycetota</taxon>
        <taxon>Planctomycetia</taxon>
        <taxon>Pirellulales</taxon>
        <taxon>Pirellulaceae</taxon>
        <taxon>Blastopirellula</taxon>
    </lineage>
</organism>
<accession>A0A2S8FS03</accession>
<feature type="transmembrane region" description="Helical" evidence="9">
    <location>
        <begin position="58"/>
        <end position="89"/>
    </location>
</feature>
<dbReference type="RefSeq" id="WP_105330691.1">
    <property type="nucleotide sequence ID" value="NZ_PUHY01000010.1"/>
</dbReference>
<comment type="subcellular location">
    <subcellularLocation>
        <location evidence="1 9">Cell membrane</location>
        <topology evidence="1 9">Multi-pass membrane protein</topology>
    </subcellularLocation>
</comment>
<dbReference type="InterPro" id="IPR000515">
    <property type="entry name" value="MetI-like"/>
</dbReference>
<dbReference type="CDD" id="cd06261">
    <property type="entry name" value="TM_PBP2"/>
    <property type="match status" value="1"/>
</dbReference>
<feature type="transmembrane region" description="Helical" evidence="9">
    <location>
        <begin position="101"/>
        <end position="125"/>
    </location>
</feature>
<dbReference type="OrthoDB" id="9785113at2"/>
<name>A0A2S8FS03_9BACT</name>
<dbReference type="Proteomes" id="UP000238322">
    <property type="component" value="Unassembled WGS sequence"/>
</dbReference>
<dbReference type="NCBIfam" id="TIGR00974">
    <property type="entry name" value="3a0107s02c"/>
    <property type="match status" value="1"/>
</dbReference>
<feature type="domain" description="ABC transmembrane type-1" evidence="10">
    <location>
        <begin position="63"/>
        <end position="267"/>
    </location>
</feature>
<dbReference type="AlphaFoldDB" id="A0A2S8FS03"/>
<keyword evidence="4" id="KW-0813">Transport</keyword>
<gene>
    <name evidence="11" type="primary">pstA</name>
    <name evidence="11" type="ORF">C5Y83_15900</name>
</gene>
<dbReference type="PANTHER" id="PTHR43470:SF3">
    <property type="entry name" value="PHOSPHATE TRANSPORT SYSTEM PERMEASE PROTEIN PSTA-RELATED"/>
    <property type="match status" value="1"/>
</dbReference>
<feature type="transmembrane region" description="Helical" evidence="9">
    <location>
        <begin position="12"/>
        <end position="38"/>
    </location>
</feature>
<keyword evidence="5 9" id="KW-1003">Cell membrane</keyword>
<evidence type="ECO:0000256" key="1">
    <source>
        <dbReference type="ARBA" id="ARBA00004651"/>
    </source>
</evidence>
<dbReference type="InterPro" id="IPR005672">
    <property type="entry name" value="Phosphate_PstA"/>
</dbReference>
<evidence type="ECO:0000259" key="10">
    <source>
        <dbReference type="PROSITE" id="PS50928"/>
    </source>
</evidence>
<evidence type="ECO:0000256" key="7">
    <source>
        <dbReference type="ARBA" id="ARBA00022989"/>
    </source>
</evidence>
<reference evidence="11 12" key="1">
    <citation type="submission" date="2018-02" db="EMBL/GenBank/DDBJ databases">
        <title>Comparative genomes isolates from brazilian mangrove.</title>
        <authorList>
            <person name="Araujo J.E."/>
            <person name="Taketani R.G."/>
            <person name="Silva M.C.P."/>
            <person name="Loureco M.V."/>
            <person name="Andreote F.D."/>
        </authorList>
    </citation>
    <scope>NUCLEOTIDE SEQUENCE [LARGE SCALE GENOMIC DNA]</scope>
    <source>
        <strain evidence="11 12">Hex-1 MGV</strain>
    </source>
</reference>
<dbReference type="GO" id="GO:0035435">
    <property type="term" value="P:phosphate ion transmembrane transport"/>
    <property type="evidence" value="ECO:0007669"/>
    <property type="project" value="InterPro"/>
</dbReference>
<dbReference type="GO" id="GO:0005886">
    <property type="term" value="C:plasma membrane"/>
    <property type="evidence" value="ECO:0007669"/>
    <property type="project" value="UniProtKB-SubCell"/>
</dbReference>
<feature type="transmembrane region" description="Helical" evidence="9">
    <location>
        <begin position="249"/>
        <end position="271"/>
    </location>
</feature>
<sequence>MSRRILQERIATVILGAIAALIIGILLWILADIAYRGLSLVSWEFLTSEPERAGLSGGIAPMIVSTLLILAVALGFSIPISLATAVWLAERTRGSSVVGRLIRISLESLAAVPSIVFGLFGNAFFCVLLEMEYSILSGGLTLACMLLPIITRVSEEAIRAVPSEYQLASAAVGLSRTTTLVRITLPSASPALAAGVVLGIGRTLAETAALIFTAGYVARMPSSVFDSGRSLSVHIYDMAMNVSGGDSQAYATAAVLVGLLLIINATAVGLVRLTTGVAR</sequence>
<evidence type="ECO:0000256" key="5">
    <source>
        <dbReference type="ARBA" id="ARBA00022475"/>
    </source>
</evidence>
<dbReference type="PANTHER" id="PTHR43470">
    <property type="entry name" value="PHOSPHATE TRANSPORT SYSTEM PERMEASE PROTEIN PSTA-RELATED"/>
    <property type="match status" value="1"/>
</dbReference>